<sequence length="64" mass="7307">MPAGDWEREIFLKLQSPPPQLSVTIIKIQGFWWRSQETESGDSTIKIYTEIPTDLLVIFNLSAA</sequence>
<reference evidence="1 2" key="1">
    <citation type="submission" date="2022-04" db="EMBL/GenBank/DDBJ databases">
        <title>Positive selection, recombination, and allopatry shape intraspecific diversity of widespread and dominant cyanobacteria.</title>
        <authorList>
            <person name="Wei J."/>
            <person name="Shu W."/>
            <person name="Hu C."/>
        </authorList>
    </citation>
    <scope>NUCLEOTIDE SEQUENCE [LARGE SCALE GENOMIC DNA]</scope>
    <source>
        <strain evidence="1 2">GB2-A5</strain>
    </source>
</reference>
<accession>A0ABV0JM04</accession>
<dbReference type="Proteomes" id="UP001442494">
    <property type="component" value="Unassembled WGS sequence"/>
</dbReference>
<evidence type="ECO:0000313" key="2">
    <source>
        <dbReference type="Proteomes" id="UP001442494"/>
    </source>
</evidence>
<organism evidence="1 2">
    <name type="scientific">Funiculus sociatus GB2-A5</name>
    <dbReference type="NCBI Taxonomy" id="2933946"/>
    <lineage>
        <taxon>Bacteria</taxon>
        <taxon>Bacillati</taxon>
        <taxon>Cyanobacteriota</taxon>
        <taxon>Cyanophyceae</taxon>
        <taxon>Coleofasciculales</taxon>
        <taxon>Coleofasciculaceae</taxon>
        <taxon>Funiculus</taxon>
    </lineage>
</organism>
<comment type="caution">
    <text evidence="1">The sequence shown here is derived from an EMBL/GenBank/DDBJ whole genome shotgun (WGS) entry which is preliminary data.</text>
</comment>
<protein>
    <submittedName>
        <fullName evidence="1">Uncharacterized protein</fullName>
    </submittedName>
</protein>
<evidence type="ECO:0000313" key="1">
    <source>
        <dbReference type="EMBL" id="MEP0863736.1"/>
    </source>
</evidence>
<gene>
    <name evidence="1" type="ORF">NDI37_04555</name>
</gene>
<proteinExistence type="predicted"/>
<dbReference type="EMBL" id="JAMPKK010000006">
    <property type="protein sequence ID" value="MEP0863736.1"/>
    <property type="molecule type" value="Genomic_DNA"/>
</dbReference>
<name>A0ABV0JM04_9CYAN</name>
<keyword evidence="2" id="KW-1185">Reference proteome</keyword>